<dbReference type="PANTHER" id="PTHR11533:SF300">
    <property type="entry name" value="AMINOPEPTIDASE"/>
    <property type="match status" value="1"/>
</dbReference>
<evidence type="ECO:0000256" key="17">
    <source>
        <dbReference type="PIRSR" id="PIRSR634016-4"/>
    </source>
</evidence>
<evidence type="ECO:0000256" key="12">
    <source>
        <dbReference type="ARBA" id="ARBA00023049"/>
    </source>
</evidence>
<dbReference type="GO" id="GO:0008270">
    <property type="term" value="F:zinc ion binding"/>
    <property type="evidence" value="ECO:0007669"/>
    <property type="project" value="UniProtKB-UniRule"/>
</dbReference>
<proteinExistence type="inferred from homology"/>
<feature type="domain" description="Peptidase M1 membrane alanine aminopeptidase" evidence="19">
    <location>
        <begin position="309"/>
        <end position="534"/>
    </location>
</feature>
<dbReference type="Proteomes" id="UP000694700">
    <property type="component" value="Unplaced"/>
</dbReference>
<accession>A0A8C1UWU0</accession>
<dbReference type="Gene3D" id="2.60.40.1910">
    <property type="match status" value="1"/>
</dbReference>
<dbReference type="Pfam" id="PF17900">
    <property type="entry name" value="Peptidase_M1_N"/>
    <property type="match status" value="1"/>
</dbReference>
<dbReference type="PRINTS" id="PR00756">
    <property type="entry name" value="ALADIPTASE"/>
</dbReference>
<evidence type="ECO:0000256" key="7">
    <source>
        <dbReference type="ARBA" id="ARBA00022723"/>
    </source>
</evidence>
<dbReference type="InterPro" id="IPR042097">
    <property type="entry name" value="Aminopeptidase_N-like_N_sf"/>
</dbReference>
<evidence type="ECO:0000256" key="11">
    <source>
        <dbReference type="ARBA" id="ARBA00022989"/>
    </source>
</evidence>
<evidence type="ECO:0000256" key="6">
    <source>
        <dbReference type="ARBA" id="ARBA00022692"/>
    </source>
</evidence>
<dbReference type="FunFam" id="2.60.40.1730:FF:000001">
    <property type="entry name" value="Leucyl-cystinyl aminopeptidase"/>
    <property type="match status" value="1"/>
</dbReference>
<comment type="subunit">
    <text evidence="3">Homodimer.</text>
</comment>
<evidence type="ECO:0000256" key="10">
    <source>
        <dbReference type="ARBA" id="ARBA00022968"/>
    </source>
</evidence>
<evidence type="ECO:0000256" key="14">
    <source>
        <dbReference type="ARBA" id="ARBA00023180"/>
    </source>
</evidence>
<dbReference type="CDD" id="cd09601">
    <property type="entry name" value="M1_APN-Q_like"/>
    <property type="match status" value="1"/>
</dbReference>
<dbReference type="Pfam" id="PF11838">
    <property type="entry name" value="ERAP1_C"/>
    <property type="match status" value="1"/>
</dbReference>
<keyword evidence="5 18" id="KW-0645">Protease</keyword>
<keyword evidence="6" id="KW-0812">Transmembrane</keyword>
<dbReference type="GO" id="GO:0043171">
    <property type="term" value="P:peptide catabolic process"/>
    <property type="evidence" value="ECO:0007669"/>
    <property type="project" value="TreeGrafter"/>
</dbReference>
<dbReference type="Ensembl" id="ENSCCRT00015044835.1">
    <property type="protein sequence ID" value="ENSCCRP00015043377.1"/>
    <property type="gene ID" value="ENSCCRG00015017102.1"/>
</dbReference>
<evidence type="ECO:0000259" key="20">
    <source>
        <dbReference type="Pfam" id="PF11838"/>
    </source>
</evidence>
<evidence type="ECO:0000256" key="3">
    <source>
        <dbReference type="ARBA" id="ARBA00011738"/>
    </source>
</evidence>
<evidence type="ECO:0000256" key="8">
    <source>
        <dbReference type="ARBA" id="ARBA00022801"/>
    </source>
</evidence>
<evidence type="ECO:0000256" key="2">
    <source>
        <dbReference type="ARBA" id="ARBA00010136"/>
    </source>
</evidence>
<dbReference type="FunFam" id="1.25.50.20:FF:000012">
    <property type="entry name" value="Aminopeptidase N"/>
    <property type="match status" value="1"/>
</dbReference>
<evidence type="ECO:0000256" key="13">
    <source>
        <dbReference type="ARBA" id="ARBA00023136"/>
    </source>
</evidence>
<comment type="cofactor">
    <cofactor evidence="16 18">
        <name>Zn(2+)</name>
        <dbReference type="ChEBI" id="CHEBI:29105"/>
    </cofactor>
    <text evidence="16 18">Binds 1 zinc ion per subunit.</text>
</comment>
<dbReference type="InterPro" id="IPR034016">
    <property type="entry name" value="M1_APN-typ"/>
</dbReference>
<evidence type="ECO:0000256" key="18">
    <source>
        <dbReference type="RuleBase" id="RU364040"/>
    </source>
</evidence>
<keyword evidence="10" id="KW-0735">Signal-anchor</keyword>
<comment type="similarity">
    <text evidence="2 18">Belongs to the peptidase M1 family.</text>
</comment>
<dbReference type="EC" id="3.4.11.-" evidence="18"/>
<name>A0A8C1UWU0_CYPCA</name>
<dbReference type="Gene3D" id="2.60.40.1730">
    <property type="entry name" value="tricorn interacting facor f3 domain"/>
    <property type="match status" value="1"/>
</dbReference>
<feature type="domain" description="Aminopeptidase N-like N-terminal" evidence="21">
    <location>
        <begin position="78"/>
        <end position="276"/>
    </location>
</feature>
<dbReference type="Pfam" id="PF01433">
    <property type="entry name" value="Peptidase_M1"/>
    <property type="match status" value="1"/>
</dbReference>
<dbReference type="GO" id="GO:0042277">
    <property type="term" value="F:peptide binding"/>
    <property type="evidence" value="ECO:0007669"/>
    <property type="project" value="TreeGrafter"/>
</dbReference>
<evidence type="ECO:0000259" key="21">
    <source>
        <dbReference type="Pfam" id="PF17900"/>
    </source>
</evidence>
<dbReference type="InterPro" id="IPR045357">
    <property type="entry name" value="Aminopeptidase_N-like_N"/>
</dbReference>
<evidence type="ECO:0000256" key="16">
    <source>
        <dbReference type="PIRSR" id="PIRSR634016-3"/>
    </source>
</evidence>
<dbReference type="SUPFAM" id="SSF63737">
    <property type="entry name" value="Leukotriene A4 hydrolase N-terminal domain"/>
    <property type="match status" value="1"/>
</dbReference>
<sequence length="978" mass="112651">MGKGFYISKPLGIVLFGLGAGAVLTIFALSVVYAQEKWKNEVNAIDGTRMVTTAAPHRTSAPSNEPWDKYRLPDALLPEYYNVTLWPRLVLDERGMYIFTGKSGVAFTCMKETNLILIHSNELNFTLTSEMHHAKLTGLGGTSAPAILKTWFQTQTQFMVIQLKGKLQVGKSYWLYTEFHGELSDDLGGFYRSEYTENGVKKVVATTQMQPTAARNAFPCFDEPSMKAIFHLTLLHPRGTVALSNGMELGTESITIDNQEVLQTRFEPTQKMSTYLLAFVVSEFTNIRSPPEIRIWGRREAIESGQGDYALNVTFPILKYFENYYNTTYPLSKSDQIALPDFAAGAMENWGLVTYRELSLFYDPNVSSNEDKEWVVTVITHELAHMWFGNLVTMRWWNDLWLNEGFANYVSYLGADYAEPTWNIKDLMVLQQVQRAFEVDALVSSHPLSSQEDEVITPDQINQLFDTITYSKGAAILRMLSEFLTESIFANGLHNYLHEYAYNNTVYTDLWKKLQEVNSSIQLPASINEIMNRWILQMGFPVVTIDTRTGSITQQHFLIHPEAVVDKPSDYNYEWFVPITWMKSGSNMGQHWLLTKTASYEPMKTGTDWLLANLNVTGYYRVNYDPQNWERLLIQLNSDHKVGVSLSLKKFKTLSIKVAYLNKIQRIISLKAQIINITLALRTTKYLYKEKEYIPWESAIRNLQYFFLMFDRTEVYGPLQTYLRGEVQPLFDHFKVITSNWTQKPPRYMDHRKLKYCLVCVTSVCRYNQINAISMACKTGVKGCSELTRMWYRQWMKNPDTSPIPSNLKVTVYCNAIAAGGVEEWDFGWQMFKNSTIAAEAEKLLYGLSCTKEPWLLNRYLEYSIDPNLIRKQDITYAIVYIADNVIGQPLVWDFFRANWDFEDGPFFFGGLIKGITKKFSTEFELQQLQRFQEDFAASNFSFGMQAIEQAIEQTKANIKWISENKAQVMNWLIEQSD</sequence>
<feature type="binding site" evidence="16">
    <location>
        <position position="404"/>
    </location>
    <ligand>
        <name>Zn(2+)</name>
        <dbReference type="ChEBI" id="CHEBI:29105"/>
        <note>catalytic</note>
    </ligand>
</feature>
<evidence type="ECO:0000256" key="9">
    <source>
        <dbReference type="ARBA" id="ARBA00022833"/>
    </source>
</evidence>
<feature type="binding site" evidence="16">
    <location>
        <position position="385"/>
    </location>
    <ligand>
        <name>Zn(2+)</name>
        <dbReference type="ChEBI" id="CHEBI:29105"/>
        <note>catalytic</note>
    </ligand>
</feature>
<dbReference type="FunFam" id="2.60.40.1910:FF:000005">
    <property type="entry name" value="Aminopeptidase"/>
    <property type="match status" value="1"/>
</dbReference>
<dbReference type="InterPro" id="IPR001930">
    <property type="entry name" value="Peptidase_M1"/>
</dbReference>
<dbReference type="InterPro" id="IPR014782">
    <property type="entry name" value="Peptidase_M1_dom"/>
</dbReference>
<evidence type="ECO:0000259" key="19">
    <source>
        <dbReference type="Pfam" id="PF01433"/>
    </source>
</evidence>
<dbReference type="InterPro" id="IPR024571">
    <property type="entry name" value="ERAP1-like_C_dom"/>
</dbReference>
<comment type="subcellular location">
    <subcellularLocation>
        <location evidence="1">Membrane</location>
        <topology evidence="1">Single-pass type II membrane protein</topology>
    </subcellularLocation>
</comment>
<dbReference type="Gene3D" id="1.10.390.10">
    <property type="entry name" value="Neutral Protease Domain 2"/>
    <property type="match status" value="1"/>
</dbReference>
<evidence type="ECO:0000256" key="5">
    <source>
        <dbReference type="ARBA" id="ARBA00022670"/>
    </source>
</evidence>
<dbReference type="FunFam" id="1.10.390.10:FF:000001">
    <property type="entry name" value="Aminopeptidase"/>
    <property type="match status" value="1"/>
</dbReference>
<dbReference type="GO" id="GO:0005886">
    <property type="term" value="C:plasma membrane"/>
    <property type="evidence" value="ECO:0007669"/>
    <property type="project" value="TreeGrafter"/>
</dbReference>
<evidence type="ECO:0000256" key="4">
    <source>
        <dbReference type="ARBA" id="ARBA00022438"/>
    </source>
</evidence>
<feature type="active site" description="Proton acceptor" evidence="15">
    <location>
        <position position="382"/>
    </location>
</feature>
<feature type="site" description="Transition state stabilizer" evidence="17">
    <location>
        <position position="470"/>
    </location>
</feature>
<dbReference type="SUPFAM" id="SSF55486">
    <property type="entry name" value="Metalloproteases ('zincins'), catalytic domain"/>
    <property type="match status" value="1"/>
</dbReference>
<dbReference type="Gene3D" id="1.25.50.20">
    <property type="match status" value="1"/>
</dbReference>
<organism evidence="22 23">
    <name type="scientific">Cyprinus carpio</name>
    <name type="common">Common carp</name>
    <dbReference type="NCBI Taxonomy" id="7962"/>
    <lineage>
        <taxon>Eukaryota</taxon>
        <taxon>Metazoa</taxon>
        <taxon>Chordata</taxon>
        <taxon>Craniata</taxon>
        <taxon>Vertebrata</taxon>
        <taxon>Euteleostomi</taxon>
        <taxon>Actinopterygii</taxon>
        <taxon>Neopterygii</taxon>
        <taxon>Teleostei</taxon>
        <taxon>Ostariophysi</taxon>
        <taxon>Cypriniformes</taxon>
        <taxon>Cyprinidae</taxon>
        <taxon>Cyprininae</taxon>
        <taxon>Cyprinus</taxon>
    </lineage>
</organism>
<evidence type="ECO:0000256" key="15">
    <source>
        <dbReference type="PIRSR" id="PIRSR634016-1"/>
    </source>
</evidence>
<evidence type="ECO:0000256" key="1">
    <source>
        <dbReference type="ARBA" id="ARBA00004606"/>
    </source>
</evidence>
<keyword evidence="8 18" id="KW-0378">Hydrolase</keyword>
<dbReference type="GO" id="GO:0006508">
    <property type="term" value="P:proteolysis"/>
    <property type="evidence" value="ECO:0007669"/>
    <property type="project" value="UniProtKB-KW"/>
</dbReference>
<evidence type="ECO:0000313" key="22">
    <source>
        <dbReference type="Ensembl" id="ENSCCRP00015043377.1"/>
    </source>
</evidence>
<keyword evidence="12 18" id="KW-0482">Metalloprotease</keyword>
<dbReference type="InterPro" id="IPR027268">
    <property type="entry name" value="Peptidase_M4/M1_CTD_sf"/>
</dbReference>
<keyword evidence="9 16" id="KW-0862">Zinc</keyword>
<evidence type="ECO:0000313" key="23">
    <source>
        <dbReference type="Proteomes" id="UP000694700"/>
    </source>
</evidence>
<keyword evidence="13" id="KW-0472">Membrane</keyword>
<keyword evidence="11" id="KW-1133">Transmembrane helix</keyword>
<dbReference type="PANTHER" id="PTHR11533">
    <property type="entry name" value="PROTEASE M1 ZINC METALLOPROTEASE"/>
    <property type="match status" value="1"/>
</dbReference>
<protein>
    <recommendedName>
        <fullName evidence="18">Aminopeptidase</fullName>
        <ecNumber evidence="18">3.4.11.-</ecNumber>
    </recommendedName>
</protein>
<keyword evidence="4 18" id="KW-0031">Aminopeptidase</keyword>
<keyword evidence="7 16" id="KW-0479">Metal-binding</keyword>
<feature type="domain" description="ERAP1-like C-terminal" evidence="20">
    <location>
        <begin position="609"/>
        <end position="956"/>
    </location>
</feature>
<reference evidence="22" key="1">
    <citation type="submission" date="2025-08" db="UniProtKB">
        <authorList>
            <consortium name="Ensembl"/>
        </authorList>
    </citation>
    <scope>IDENTIFICATION</scope>
</reference>
<keyword evidence="14" id="KW-0325">Glycoprotein</keyword>
<feature type="binding site" evidence="16">
    <location>
        <position position="381"/>
    </location>
    <ligand>
        <name>Zn(2+)</name>
        <dbReference type="ChEBI" id="CHEBI:29105"/>
        <note>catalytic</note>
    </ligand>
</feature>
<dbReference type="GO" id="GO:0070006">
    <property type="term" value="F:metalloaminopeptidase activity"/>
    <property type="evidence" value="ECO:0007669"/>
    <property type="project" value="TreeGrafter"/>
</dbReference>
<dbReference type="GO" id="GO:0005737">
    <property type="term" value="C:cytoplasm"/>
    <property type="evidence" value="ECO:0007669"/>
    <property type="project" value="TreeGrafter"/>
</dbReference>
<dbReference type="AlphaFoldDB" id="A0A8C1UWU0"/>
<dbReference type="GO" id="GO:0005615">
    <property type="term" value="C:extracellular space"/>
    <property type="evidence" value="ECO:0007669"/>
    <property type="project" value="TreeGrafter"/>
</dbReference>
<dbReference type="InterPro" id="IPR050344">
    <property type="entry name" value="Peptidase_M1_aminopeptidases"/>
</dbReference>